<name>A0A1H7ZDM2_OLID1</name>
<organism evidence="1 2">
    <name type="scientific">Olivibacter domesticus</name>
    <name type="common">Pseudosphingobacterium domesticum</name>
    <dbReference type="NCBI Taxonomy" id="407022"/>
    <lineage>
        <taxon>Bacteria</taxon>
        <taxon>Pseudomonadati</taxon>
        <taxon>Bacteroidota</taxon>
        <taxon>Sphingobacteriia</taxon>
        <taxon>Sphingobacteriales</taxon>
        <taxon>Sphingobacteriaceae</taxon>
        <taxon>Olivibacter</taxon>
    </lineage>
</organism>
<dbReference type="OrthoDB" id="9855102at2"/>
<dbReference type="AlphaFoldDB" id="A0A1H7ZDM2"/>
<dbReference type="STRING" id="407022.SAMN05661044_05515"/>
<proteinExistence type="predicted"/>
<keyword evidence="2" id="KW-1185">Reference proteome</keyword>
<sequence>MNNGNSKAILLKKLTMREHQEIFQLSKFGLLSSDFLQELKLDENKSIAFTQRLLWLSKGHYSVRPQNQPKKVIGYTLFYKSGKSYYDGLCLLPEYYFPSVIDQIYEQLLELAKFCCGVEIVNKRRFIFSGKYKMHIGPEE</sequence>
<evidence type="ECO:0000313" key="2">
    <source>
        <dbReference type="Proteomes" id="UP000199421"/>
    </source>
</evidence>
<dbReference type="Proteomes" id="UP000199421">
    <property type="component" value="Unassembled WGS sequence"/>
</dbReference>
<protein>
    <submittedName>
        <fullName evidence="1">Uncharacterized protein</fullName>
    </submittedName>
</protein>
<dbReference type="RefSeq" id="WP_139202346.1">
    <property type="nucleotide sequence ID" value="NZ_FOAF01000016.1"/>
</dbReference>
<accession>A0A1H7ZDM2</accession>
<evidence type="ECO:0000313" key="1">
    <source>
        <dbReference type="EMBL" id="SEM56652.1"/>
    </source>
</evidence>
<reference evidence="2" key="1">
    <citation type="submission" date="2016-10" db="EMBL/GenBank/DDBJ databases">
        <authorList>
            <person name="Varghese N."/>
            <person name="Submissions S."/>
        </authorList>
    </citation>
    <scope>NUCLEOTIDE SEQUENCE [LARGE SCALE GENOMIC DNA]</scope>
    <source>
        <strain evidence="2">DSM 18733</strain>
    </source>
</reference>
<dbReference type="EMBL" id="FOAF01000016">
    <property type="protein sequence ID" value="SEM56652.1"/>
    <property type="molecule type" value="Genomic_DNA"/>
</dbReference>
<gene>
    <name evidence="1" type="ORF">SAMN05661044_05515</name>
</gene>